<dbReference type="PRINTS" id="PR00303">
    <property type="entry name" value="SECYTRNLCASE"/>
</dbReference>
<evidence type="ECO:0000256" key="12">
    <source>
        <dbReference type="RuleBase" id="RU003484"/>
    </source>
</evidence>
<dbReference type="PANTHER" id="PTHR10906">
    <property type="entry name" value="SECY/SEC61-ALPHA FAMILY MEMBER"/>
    <property type="match status" value="1"/>
</dbReference>
<dbReference type="GO" id="GO:0005886">
    <property type="term" value="C:plasma membrane"/>
    <property type="evidence" value="ECO:0007669"/>
    <property type="project" value="UniProtKB-SubCell"/>
</dbReference>
<dbReference type="Pfam" id="PF00344">
    <property type="entry name" value="SecY"/>
    <property type="match status" value="1"/>
</dbReference>
<dbReference type="Proteomes" id="UP000198953">
    <property type="component" value="Unassembled WGS sequence"/>
</dbReference>
<accession>A0A1H7VNG2</accession>
<comment type="function">
    <text evidence="10 11">The central subunit of the protein translocation channel SecYEG. Consists of two halves formed by TMs 1-5 and 6-10. These two domains form a lateral gate at the front which open onto the bilayer between TMs 2 and 7, and are clamped together by SecE at the back. The channel is closed by both a pore ring composed of hydrophobic SecY resides and a short helix (helix 2A) on the extracellular side of the membrane which forms a plug. The plug probably moves laterally to allow the channel to open. The ring and the pore may move independently.</text>
</comment>
<evidence type="ECO:0000256" key="8">
    <source>
        <dbReference type="ARBA" id="ARBA00023136"/>
    </source>
</evidence>
<dbReference type="HAMAP" id="MF_01465">
    <property type="entry name" value="SecY"/>
    <property type="match status" value="1"/>
</dbReference>
<dbReference type="GO" id="GO:0065002">
    <property type="term" value="P:intracellular protein transmembrane transport"/>
    <property type="evidence" value="ECO:0007669"/>
    <property type="project" value="UniProtKB-UniRule"/>
</dbReference>
<evidence type="ECO:0000256" key="9">
    <source>
        <dbReference type="ARBA" id="ARBA00039733"/>
    </source>
</evidence>
<comment type="similarity">
    <text evidence="2 10 13">Belongs to the SecY/SEC61-alpha family.</text>
</comment>
<dbReference type="AlphaFoldDB" id="A0A1H7VNG2"/>
<keyword evidence="7 10" id="KW-0811">Translocation</keyword>
<evidence type="ECO:0000313" key="15">
    <source>
        <dbReference type="Proteomes" id="UP000198953"/>
    </source>
</evidence>
<keyword evidence="15" id="KW-1185">Reference proteome</keyword>
<dbReference type="PIRSF" id="PIRSF004557">
    <property type="entry name" value="SecY"/>
    <property type="match status" value="1"/>
</dbReference>
<feature type="transmembrane region" description="Helical" evidence="10">
    <location>
        <begin position="186"/>
        <end position="204"/>
    </location>
</feature>
<dbReference type="SUPFAM" id="SSF103491">
    <property type="entry name" value="Preprotein translocase SecY subunit"/>
    <property type="match status" value="1"/>
</dbReference>
<keyword evidence="4 10" id="KW-0812">Transmembrane</keyword>
<comment type="subunit">
    <text evidence="10">Component of the Sec protein translocase complex. Heterotrimer consisting of SecY, SecE and SecG subunits. The heterotrimers can form oligomers, although 1 heterotrimer is thought to be able to translocate proteins. Interacts with the ribosome. Interacts with SecDF, and other proteins may be involved. Interacts with SecA.</text>
</comment>
<evidence type="ECO:0000256" key="13">
    <source>
        <dbReference type="RuleBase" id="RU004349"/>
    </source>
</evidence>
<feature type="transmembrane region" description="Helical" evidence="10">
    <location>
        <begin position="216"/>
        <end position="235"/>
    </location>
</feature>
<name>A0A1H7VNG2_9ACTN</name>
<dbReference type="PROSITE" id="PS00756">
    <property type="entry name" value="SECY_2"/>
    <property type="match status" value="1"/>
</dbReference>
<dbReference type="InterPro" id="IPR002208">
    <property type="entry name" value="SecY/SEC61-alpha"/>
</dbReference>
<feature type="transmembrane region" description="Helical" evidence="10">
    <location>
        <begin position="158"/>
        <end position="179"/>
    </location>
</feature>
<dbReference type="InterPro" id="IPR030659">
    <property type="entry name" value="SecY_CS"/>
</dbReference>
<sequence length="434" mass="47633">MLTAFTRAFRTPDLRKKLLFTLGIIALFRLGSVLPTPGVHVQNLRACFDQARSGDTGNIYGMVQLFSGGALLKLSVFALGIMPYITASIILQLLVVVIPRLEALKKEGQAGQTKITQYTRYLTIGLGVLQSTAFIALARSGQLFPNCQQPVLLDPDNIFGIVTMVVIMTAGTSVIMWLGELVTDRGVGNGMSILIFTQVVAVFPSELSNIFQANKFTFAVVMVVGIFMIAAVVFVEQAQRRIPVQYAKRMVGRRMYGGTSTYIPLKVNQAGIIPVIFASSLLYLPQLLTSLFQNTDNAVVRWISTYLVRGDHPVYMATFFVLIIFFTYFYVSITFNPAEVADNMKKYGGFIPGIRPGRPTAEYLNFVLTRLTAPGALYLGLISMIPIVALAVAGASQNFPFGGTSILIMVGVGLDTVKQIESQLQQRNYEGFLR</sequence>
<feature type="transmembrane region" description="Helical" evidence="10">
    <location>
        <begin position="118"/>
        <end position="138"/>
    </location>
</feature>
<comment type="subcellular location">
    <subcellularLocation>
        <location evidence="10">Cell membrane</location>
        <topology evidence="10">Multi-pass membrane protein</topology>
    </subcellularLocation>
    <subcellularLocation>
        <location evidence="1 12">Membrane</location>
        <topology evidence="1 12">Multi-pass membrane protein</topology>
    </subcellularLocation>
</comment>
<evidence type="ECO:0000256" key="5">
    <source>
        <dbReference type="ARBA" id="ARBA00022927"/>
    </source>
</evidence>
<dbReference type="GO" id="GO:0006605">
    <property type="term" value="P:protein targeting"/>
    <property type="evidence" value="ECO:0007669"/>
    <property type="project" value="UniProtKB-UniRule"/>
</dbReference>
<dbReference type="PROSITE" id="PS00755">
    <property type="entry name" value="SECY_1"/>
    <property type="match status" value="1"/>
</dbReference>
<keyword evidence="8 10" id="KW-0472">Membrane</keyword>
<dbReference type="NCBIfam" id="TIGR00967">
    <property type="entry name" value="3a0501s007"/>
    <property type="match status" value="1"/>
</dbReference>
<dbReference type="InterPro" id="IPR026593">
    <property type="entry name" value="SecY"/>
</dbReference>
<evidence type="ECO:0000256" key="3">
    <source>
        <dbReference type="ARBA" id="ARBA00022448"/>
    </source>
</evidence>
<dbReference type="STRING" id="46177.SAMN05660976_04235"/>
<organism evidence="14 15">
    <name type="scientific">Nonomuraea pusilla</name>
    <dbReference type="NCBI Taxonomy" id="46177"/>
    <lineage>
        <taxon>Bacteria</taxon>
        <taxon>Bacillati</taxon>
        <taxon>Actinomycetota</taxon>
        <taxon>Actinomycetes</taxon>
        <taxon>Streptosporangiales</taxon>
        <taxon>Streptosporangiaceae</taxon>
        <taxon>Nonomuraea</taxon>
    </lineage>
</organism>
<evidence type="ECO:0000256" key="6">
    <source>
        <dbReference type="ARBA" id="ARBA00022989"/>
    </source>
</evidence>
<dbReference type="Gene3D" id="1.10.3370.10">
    <property type="entry name" value="SecY subunit domain"/>
    <property type="match status" value="1"/>
</dbReference>
<evidence type="ECO:0000256" key="2">
    <source>
        <dbReference type="ARBA" id="ARBA00005751"/>
    </source>
</evidence>
<evidence type="ECO:0000256" key="1">
    <source>
        <dbReference type="ARBA" id="ARBA00004141"/>
    </source>
</evidence>
<gene>
    <name evidence="10" type="primary">secY</name>
    <name evidence="14" type="ORF">SAMN05660976_04235</name>
</gene>
<keyword evidence="5 10" id="KW-0653">Protein transport</keyword>
<keyword evidence="6 10" id="KW-1133">Transmembrane helix</keyword>
<proteinExistence type="inferred from homology"/>
<feature type="transmembrane region" description="Helical" evidence="10">
    <location>
        <begin position="375"/>
        <end position="393"/>
    </location>
</feature>
<evidence type="ECO:0000256" key="10">
    <source>
        <dbReference type="HAMAP-Rule" id="MF_01465"/>
    </source>
</evidence>
<evidence type="ECO:0000256" key="4">
    <source>
        <dbReference type="ARBA" id="ARBA00022692"/>
    </source>
</evidence>
<feature type="transmembrane region" description="Helical" evidence="10">
    <location>
        <begin position="256"/>
        <end position="284"/>
    </location>
</feature>
<dbReference type="FunFam" id="1.10.3370.10:FF:000001">
    <property type="entry name" value="Preprotein translocase subunit SecY"/>
    <property type="match status" value="1"/>
</dbReference>
<reference evidence="14 15" key="1">
    <citation type="submission" date="2016-10" db="EMBL/GenBank/DDBJ databases">
        <authorList>
            <person name="de Groot N.N."/>
        </authorList>
    </citation>
    <scope>NUCLEOTIDE SEQUENCE [LARGE SCALE GENOMIC DNA]</scope>
    <source>
        <strain evidence="14 15">DSM 43357</strain>
    </source>
</reference>
<dbReference type="InterPro" id="IPR023201">
    <property type="entry name" value="SecY_dom_sf"/>
</dbReference>
<protein>
    <recommendedName>
        <fullName evidence="9 10">Protein translocase subunit SecY</fullName>
    </recommendedName>
</protein>
<evidence type="ECO:0000256" key="11">
    <source>
        <dbReference type="RuleBase" id="RU000537"/>
    </source>
</evidence>
<keyword evidence="3 10" id="KW-0813">Transport</keyword>
<dbReference type="OrthoDB" id="9809248at2"/>
<dbReference type="EMBL" id="FOBF01000009">
    <property type="protein sequence ID" value="SEM10832.1"/>
    <property type="molecule type" value="Genomic_DNA"/>
</dbReference>
<evidence type="ECO:0000313" key="14">
    <source>
        <dbReference type="EMBL" id="SEM10832.1"/>
    </source>
</evidence>
<feature type="transmembrane region" description="Helical" evidence="10">
    <location>
        <begin position="70"/>
        <end position="97"/>
    </location>
</feature>
<feature type="transmembrane region" description="Helical" evidence="10">
    <location>
        <begin position="314"/>
        <end position="335"/>
    </location>
</feature>
<dbReference type="RefSeq" id="WP_055506396.1">
    <property type="nucleotide sequence ID" value="NZ_BBZG01000004.1"/>
</dbReference>
<comment type="caution">
    <text evidence="10">Lacks conserved residue(s) required for the propagation of feature annotation.</text>
</comment>
<keyword evidence="10" id="KW-1003">Cell membrane</keyword>
<evidence type="ECO:0000256" key="7">
    <source>
        <dbReference type="ARBA" id="ARBA00023010"/>
    </source>
</evidence>
<dbReference type="GO" id="GO:0043952">
    <property type="term" value="P:protein transport by the Sec complex"/>
    <property type="evidence" value="ECO:0007669"/>
    <property type="project" value="UniProtKB-UniRule"/>
</dbReference>